<dbReference type="SUPFAM" id="SSF52242">
    <property type="entry name" value="Cobalamin (vitamin B12)-binding domain"/>
    <property type="match status" value="1"/>
</dbReference>
<name>A0A5B2VBW7_9HYPH</name>
<dbReference type="PROSITE" id="PS51332">
    <property type="entry name" value="B12_BINDING"/>
    <property type="match status" value="1"/>
</dbReference>
<dbReference type="EMBL" id="VUOA01000025">
    <property type="protein sequence ID" value="KAA2236611.1"/>
    <property type="molecule type" value="Genomic_DNA"/>
</dbReference>
<evidence type="ECO:0000259" key="1">
    <source>
        <dbReference type="PROSITE" id="PS51332"/>
    </source>
</evidence>
<accession>A0A5B2VBW7</accession>
<gene>
    <name evidence="2" type="ORF">F0L46_14170</name>
</gene>
<reference evidence="2 3" key="1">
    <citation type="submission" date="2019-09" db="EMBL/GenBank/DDBJ databases">
        <title>Salinarimonas rosea gen. nov., sp. nov., a new member of the a-2 subgroup of the Proteobacteria.</title>
        <authorList>
            <person name="Liu J."/>
        </authorList>
    </citation>
    <scope>NUCLEOTIDE SEQUENCE [LARGE SCALE GENOMIC DNA]</scope>
    <source>
        <strain evidence="2 3">BN140002</strain>
    </source>
</reference>
<dbReference type="OrthoDB" id="5498228at2"/>
<proteinExistence type="predicted"/>
<comment type="caution">
    <text evidence="2">The sequence shown here is derived from an EMBL/GenBank/DDBJ whole genome shotgun (WGS) entry which is preliminary data.</text>
</comment>
<dbReference type="Gene3D" id="3.40.50.280">
    <property type="entry name" value="Cobalamin-binding domain"/>
    <property type="match status" value="1"/>
</dbReference>
<feature type="domain" description="B12-binding" evidence="1">
    <location>
        <begin position="167"/>
        <end position="299"/>
    </location>
</feature>
<sequence length="301" mass="32239">MGRTAETVAVPAIDPQSLCSLETHFIAPEIYRRDDVAARQANLARIVSNQIVPRLLRLHTEVVADAPPVTVLIEALAPSRADISALADIVLGTDLEAAAAYVVVLRDRGLAMETLFVELLEPTARHLGEMWTNDECDFIDVTLGVARLQKLLAIFNETHDEPALGSRRRVLMAMTPGDPHRFGVTMVEKFLLAAGWQVQTELSSTADEIVEAASGTWFAVAGLTAGSDRQLDTLRSTIVRLRARSHNPAIGIMVGGPMFTANPALALEVGADATAPNAPAAVLVAQKLYDLAAPTLRAEPA</sequence>
<dbReference type="InterPro" id="IPR006158">
    <property type="entry name" value="Cobalamin-bd"/>
</dbReference>
<dbReference type="AlphaFoldDB" id="A0A5B2VBW7"/>
<dbReference type="GO" id="GO:0046872">
    <property type="term" value="F:metal ion binding"/>
    <property type="evidence" value="ECO:0007669"/>
    <property type="project" value="InterPro"/>
</dbReference>
<dbReference type="InterPro" id="IPR036724">
    <property type="entry name" value="Cobalamin-bd_sf"/>
</dbReference>
<dbReference type="RefSeq" id="WP_149818601.1">
    <property type="nucleotide sequence ID" value="NZ_VUOA01000025.1"/>
</dbReference>
<dbReference type="Proteomes" id="UP000323142">
    <property type="component" value="Unassembled WGS sequence"/>
</dbReference>
<reference evidence="2 3" key="2">
    <citation type="submission" date="2019-09" db="EMBL/GenBank/DDBJ databases">
        <authorList>
            <person name="Jin C."/>
        </authorList>
    </citation>
    <scope>NUCLEOTIDE SEQUENCE [LARGE SCALE GENOMIC DNA]</scope>
    <source>
        <strain evidence="2 3">BN140002</strain>
    </source>
</reference>
<keyword evidence="3" id="KW-1185">Reference proteome</keyword>
<dbReference type="CDD" id="cd02065">
    <property type="entry name" value="B12-binding_like"/>
    <property type="match status" value="1"/>
</dbReference>
<organism evidence="2 3">
    <name type="scientific">Salinarimonas soli</name>
    <dbReference type="NCBI Taxonomy" id="1638099"/>
    <lineage>
        <taxon>Bacteria</taxon>
        <taxon>Pseudomonadati</taxon>
        <taxon>Pseudomonadota</taxon>
        <taxon>Alphaproteobacteria</taxon>
        <taxon>Hyphomicrobiales</taxon>
        <taxon>Salinarimonadaceae</taxon>
        <taxon>Salinarimonas</taxon>
    </lineage>
</organism>
<dbReference type="GO" id="GO:0031419">
    <property type="term" value="F:cobalamin binding"/>
    <property type="evidence" value="ECO:0007669"/>
    <property type="project" value="InterPro"/>
</dbReference>
<protein>
    <submittedName>
        <fullName evidence="2">Cobalamin B12-binding domain-containing protein</fullName>
    </submittedName>
</protein>
<evidence type="ECO:0000313" key="3">
    <source>
        <dbReference type="Proteomes" id="UP000323142"/>
    </source>
</evidence>
<evidence type="ECO:0000313" key="2">
    <source>
        <dbReference type="EMBL" id="KAA2236611.1"/>
    </source>
</evidence>
<dbReference type="Pfam" id="PF02310">
    <property type="entry name" value="B12-binding"/>
    <property type="match status" value="1"/>
</dbReference>